<reference evidence="2 3" key="1">
    <citation type="journal article" date="2013" name="Genome Announc.">
        <title>Genome Sequence of the Obligate Gammaproteobacterial Methanotroph Methylomicrobium album Strain BG8.</title>
        <authorList>
            <person name="Kits K.D."/>
            <person name="Kalyuzhnaya M.G."/>
            <person name="Klotz M.G."/>
            <person name="Jetten M.S."/>
            <person name="Op den Camp H.J."/>
            <person name="Vuilleumier S."/>
            <person name="Bringel F."/>
            <person name="Dispirito A.A."/>
            <person name="Murrell J.C."/>
            <person name="Bruce D."/>
            <person name="Cheng J.F."/>
            <person name="Copeland A."/>
            <person name="Goodwin L."/>
            <person name="Hauser L."/>
            <person name="Lajus A."/>
            <person name="Land M.L."/>
            <person name="Lapidus A."/>
            <person name="Lucas S."/>
            <person name="Medigue C."/>
            <person name="Pitluck S."/>
            <person name="Woyke T."/>
            <person name="Zeytun A."/>
            <person name="Stein L.Y."/>
        </authorList>
    </citation>
    <scope>NUCLEOTIDE SEQUENCE [LARGE SCALE GENOMIC DNA]</scope>
    <source>
        <strain evidence="2 3">BG8</strain>
    </source>
</reference>
<evidence type="ECO:0000313" key="3">
    <source>
        <dbReference type="Proteomes" id="UP000005090"/>
    </source>
</evidence>
<dbReference type="SUPFAM" id="SSF53300">
    <property type="entry name" value="vWA-like"/>
    <property type="match status" value="1"/>
</dbReference>
<evidence type="ECO:0000313" key="2">
    <source>
        <dbReference type="EMBL" id="EIC30197.1"/>
    </source>
</evidence>
<gene>
    <name evidence="2" type="ORF">Metal_2478</name>
</gene>
<dbReference type="InterPro" id="IPR036465">
    <property type="entry name" value="vWFA_dom_sf"/>
</dbReference>
<dbReference type="PROSITE" id="PS50234">
    <property type="entry name" value="VWFA"/>
    <property type="match status" value="1"/>
</dbReference>
<keyword evidence="3" id="KW-1185">Reference proteome</keyword>
<name>H8GI53_METAL</name>
<dbReference type="InterPro" id="IPR002035">
    <property type="entry name" value="VWF_A"/>
</dbReference>
<accession>H8GI53</accession>
<dbReference type="STRING" id="686340.Metal_2478"/>
<dbReference type="HOGENOM" id="CLU_064961_0_0_6"/>
<dbReference type="Pfam" id="PF13519">
    <property type="entry name" value="VWA_2"/>
    <property type="match status" value="1"/>
</dbReference>
<sequence length="334" mass="36923">MMHFSLKDYRTVCLLLAVLAMGVLFARPAEEQERPVYNLTFIVDITRSMNAADFTQDGRPVSRLEFVKRTLRDLLVKLPCQSKVGLGLFTERRSTLLFEPIEVCGSYAEIDAAIAQIDWRMAWAADSNIAQGLMNTLDMLQNRDGSVIFITDGHEAPPPNPRYRPAFSDLKGKVKGMIVGAGGLTAVPIPKFDSRGEPAGYYTAGDVPHRSSFGESNLDPSQIEGYNARNAPFGSAKVTGSEHLSALHETYLEELALAAGLRYVRLSDAEALAEAVQRPEFALTKKVAVDVRRQPALFALLMTVIVYWPFGLRRSKNALLSIRRKVVGYAARTL</sequence>
<dbReference type="SMART" id="SM00327">
    <property type="entry name" value="VWA"/>
    <property type="match status" value="1"/>
</dbReference>
<dbReference type="Proteomes" id="UP000005090">
    <property type="component" value="Chromosome"/>
</dbReference>
<dbReference type="eggNOG" id="COG2304">
    <property type="taxonomic scope" value="Bacteria"/>
</dbReference>
<dbReference type="EMBL" id="CM001475">
    <property type="protein sequence ID" value="EIC30197.1"/>
    <property type="molecule type" value="Genomic_DNA"/>
</dbReference>
<feature type="domain" description="VWFA" evidence="1">
    <location>
        <begin position="38"/>
        <end position="182"/>
    </location>
</feature>
<proteinExistence type="predicted"/>
<protein>
    <recommendedName>
        <fullName evidence="1">VWFA domain-containing protein</fullName>
    </recommendedName>
</protein>
<dbReference type="AlphaFoldDB" id="H8GI53"/>
<dbReference type="RefSeq" id="WP_005372688.1">
    <property type="nucleotide sequence ID" value="NZ_CM001475.1"/>
</dbReference>
<dbReference type="Gene3D" id="3.40.50.410">
    <property type="entry name" value="von Willebrand factor, type A domain"/>
    <property type="match status" value="1"/>
</dbReference>
<organism evidence="2 3">
    <name type="scientific">Methylomicrobium album BG8</name>
    <dbReference type="NCBI Taxonomy" id="686340"/>
    <lineage>
        <taxon>Bacteria</taxon>
        <taxon>Pseudomonadati</taxon>
        <taxon>Pseudomonadota</taxon>
        <taxon>Gammaproteobacteria</taxon>
        <taxon>Methylococcales</taxon>
        <taxon>Methylococcaceae</taxon>
        <taxon>Methylomicrobium</taxon>
    </lineage>
</organism>
<evidence type="ECO:0000259" key="1">
    <source>
        <dbReference type="PROSITE" id="PS50234"/>
    </source>
</evidence>
<dbReference type="CDD" id="cd00198">
    <property type="entry name" value="vWFA"/>
    <property type="match status" value="1"/>
</dbReference>